<feature type="domain" description="T6SS Phospholipase effector Tle1-like catalytic" evidence="2">
    <location>
        <begin position="551"/>
        <end position="644"/>
    </location>
</feature>
<organism evidence="3 4">
    <name type="scientific">Aeromonas jandaei</name>
    <dbReference type="NCBI Taxonomy" id="650"/>
    <lineage>
        <taxon>Bacteria</taxon>
        <taxon>Pseudomonadati</taxon>
        <taxon>Pseudomonadota</taxon>
        <taxon>Gammaproteobacteria</taxon>
        <taxon>Aeromonadales</taxon>
        <taxon>Aeromonadaceae</taxon>
        <taxon>Aeromonas</taxon>
    </lineage>
</organism>
<dbReference type="SUPFAM" id="SSF56399">
    <property type="entry name" value="ADP-ribosylation"/>
    <property type="match status" value="1"/>
</dbReference>
<dbReference type="PANTHER" id="PTHR33840:SF1">
    <property type="entry name" value="TLE1 PHOSPHOLIPASE DOMAIN-CONTAINING PROTEIN"/>
    <property type="match status" value="1"/>
</dbReference>
<dbReference type="RefSeq" id="WP_082035457.1">
    <property type="nucleotide sequence ID" value="NZ_CAWMFX010000027.1"/>
</dbReference>
<protein>
    <submittedName>
        <fullName evidence="3">DUF2235 domain-containing protein</fullName>
    </submittedName>
</protein>
<reference evidence="3 4" key="1">
    <citation type="submission" date="2020-12" db="EMBL/GenBank/DDBJ databases">
        <title>FDA dAtabase for Regulatory Grade micrObial Sequences (FDA-ARGOS): Supporting development and validation of Infectious Disease Dx tests.</title>
        <authorList>
            <person name="Sproer C."/>
            <person name="Gronow S."/>
            <person name="Severitt S."/>
            <person name="Schroder I."/>
            <person name="Tallon L."/>
            <person name="Sadzewicz L."/>
            <person name="Zhao X."/>
            <person name="Boylan J."/>
            <person name="Ott S."/>
            <person name="Bowen H."/>
            <person name="Vavikolanu K."/>
            <person name="Mehta A."/>
            <person name="Aluvathingal J."/>
            <person name="Nadendla S."/>
            <person name="Lowell S."/>
            <person name="Myers T."/>
            <person name="Yan Y."/>
            <person name="Sichtig H."/>
        </authorList>
    </citation>
    <scope>NUCLEOTIDE SEQUENCE [LARGE SCALE GENOMIC DNA]</scope>
    <source>
        <strain evidence="3 4">FDAARGOS_986</strain>
    </source>
</reference>
<dbReference type="Proteomes" id="UP000595481">
    <property type="component" value="Chromosome"/>
</dbReference>
<accession>A0A7T4DND5</accession>
<sequence length="867" mass="95957">MPKNELSNLPTRVYRSDLRSPDEVFSNGMPISGTDDDIYRHVNGSSCKKGTSAFLATSDNLEFLKKHWAKDGLLMSKQDFIYIYEIIPDARFFNAYHSLSYTSKKNKDSSLQSTAERFKHQGEWLAKGGVSAENIASVEVYGRTDKGNDIVFIKRVENSRVTATPSANAYPYQYKSSKDKSGSLLSCFGYGKKEPKEQHAAGGISPHCIPCEKNNCWIEIDVRDEHNHSFQGLKATLTDATGTAKTVTLQNGPTLVEGFAVGPVTVKLETKSWLKAAQSREALKEGETSQVPAYTDKLFGHDDVKREHVKVTTGDLCLTDPEQPLPEGHKVGQAQPPRFITKHSYVIEVKSYQINILRIGVFFDGTGNNTHNAQAGLQKVEQWLLETCSDPVQREKELRGCQMGKSPVEGSSANDVTNVWKLNDQYLFGAETLSARAYISGIGTRDPIAGKNGPKYRSDDTLTQGFDLDFGGENTSIIGKVTQACTDTILMGIQDDLRDVLPSIGCIHRIVFDVFGFSRGAAAARHFVNTVDQKSDHPLVQAMANSPDIRLKAGFDWASRDDVRFTFVGLFDTVVSSYNRSVNIQLKADCAERVVHLTALDEVRKYFPLSRITEDAAGTSTPDHFTELALPGAHSDIGGGYYSRWSLSNPNSDPALIECIELERFMSVETVITPDAESIAYQKAKAYAEEKRTLGWVTRINPNLSRGAVPPLGAISLKPYSFRRPEGKNSIGPGKKSVYVEVLMSRVVEGEYSRIPLHMMVEAGRAVGVPFKAWVPDDRALQLEPLSIKRPEADLKALDKLWALSAIEQKVAKNLAHQLSPDVYRALRRDYLHHSASNKGIANPAHTNKDETSISKERRELIGNKVS</sequence>
<proteinExistence type="predicted"/>
<dbReference type="InterPro" id="IPR018712">
    <property type="entry name" value="Tle1-like_cat"/>
</dbReference>
<feature type="compositionally biased region" description="Basic and acidic residues" evidence="1">
    <location>
        <begin position="847"/>
        <end position="867"/>
    </location>
</feature>
<gene>
    <name evidence="3" type="ORF">I6H43_19185</name>
</gene>
<feature type="region of interest" description="Disordered" evidence="1">
    <location>
        <begin position="837"/>
        <end position="867"/>
    </location>
</feature>
<keyword evidence="4" id="KW-1185">Reference proteome</keyword>
<dbReference type="Pfam" id="PF09994">
    <property type="entry name" value="T6SS_Tle1-like_cat"/>
    <property type="match status" value="1"/>
</dbReference>
<dbReference type="InterPro" id="IPR003898">
    <property type="entry name" value="Borpert_toxA"/>
</dbReference>
<name>A0A7T4DND5_AERJA</name>
<evidence type="ECO:0000313" key="3">
    <source>
        <dbReference type="EMBL" id="QQB19610.1"/>
    </source>
</evidence>
<dbReference type="PANTHER" id="PTHR33840">
    <property type="match status" value="1"/>
</dbReference>
<dbReference type="Gene3D" id="3.90.210.10">
    <property type="entry name" value="Heat-Labile Enterotoxin, subunit A"/>
    <property type="match status" value="1"/>
</dbReference>
<dbReference type="GeneID" id="69553445"/>
<dbReference type="Pfam" id="PF02917">
    <property type="entry name" value="Pertussis_S1"/>
    <property type="match status" value="1"/>
</dbReference>
<dbReference type="EMBL" id="CP066092">
    <property type="protein sequence ID" value="QQB19610.1"/>
    <property type="molecule type" value="Genomic_DNA"/>
</dbReference>
<evidence type="ECO:0000259" key="2">
    <source>
        <dbReference type="Pfam" id="PF09994"/>
    </source>
</evidence>
<evidence type="ECO:0000256" key="1">
    <source>
        <dbReference type="SAM" id="MobiDB-lite"/>
    </source>
</evidence>
<evidence type="ECO:0000313" key="4">
    <source>
        <dbReference type="Proteomes" id="UP000595481"/>
    </source>
</evidence>